<comment type="caution">
    <text evidence="3">The sequence shown here is derived from an EMBL/GenBank/DDBJ whole genome shotgun (WGS) entry which is preliminary data.</text>
</comment>
<dbReference type="GO" id="GO:0071949">
    <property type="term" value="F:FAD binding"/>
    <property type="evidence" value="ECO:0007669"/>
    <property type="project" value="InterPro"/>
</dbReference>
<reference evidence="3" key="1">
    <citation type="submission" date="2022-07" db="EMBL/GenBank/DDBJ databases">
        <title>Genome analysis of Parmales, a sister group of diatoms, reveals the evolutionary specialization of diatoms from phago-mixotrophs to photoautotrophs.</title>
        <authorList>
            <person name="Ban H."/>
            <person name="Sato S."/>
            <person name="Yoshikawa S."/>
            <person name="Kazumasa Y."/>
            <person name="Nakamura Y."/>
            <person name="Ichinomiya M."/>
            <person name="Saitoh K."/>
            <person name="Sato N."/>
            <person name="Blanc-Mathieu R."/>
            <person name="Endo H."/>
            <person name="Kuwata A."/>
            <person name="Ogata H."/>
        </authorList>
    </citation>
    <scope>NUCLEOTIDE SEQUENCE</scope>
</reference>
<feature type="compositionally biased region" description="Polar residues" evidence="1">
    <location>
        <begin position="9"/>
        <end position="18"/>
    </location>
</feature>
<keyword evidence="4" id="KW-1185">Reference proteome</keyword>
<proteinExistence type="predicted"/>
<sequence length="261" mass="29662">MMVAPTPPTRSDMQNQEYKQQDVDHENNGGDLPVIWDLSLAPRITRYLITPTNPLIRLTYTSMLNPSARNVQSIRRFIRLANENNPRKGIGGWLWVSDDLTRCEQVLEGPMEQVMRLFFGKKVLVDGKVVAETAWKGGIKSDPMHKIGIYKVDYDEEIEMGRGEEEEEEMGAVRGGRMYDCWGMSWAVYDEKKEEEEEEKEEEKGGRTPEPWHGVWLREGGKEDRGETWVQGGQWEEVSGGIVVEDNKGEGGEGGGKGDRK</sequence>
<dbReference type="Gene3D" id="3.30.70.100">
    <property type="match status" value="1"/>
</dbReference>
<feature type="region of interest" description="Disordered" evidence="1">
    <location>
        <begin position="193"/>
        <end position="261"/>
    </location>
</feature>
<dbReference type="OrthoDB" id="10437042at2759"/>
<accession>A0A9W7ABK7</accession>
<dbReference type="InterPro" id="IPR036046">
    <property type="entry name" value="Acylphosphatase-like_dom_sf"/>
</dbReference>
<dbReference type="GO" id="GO:0009882">
    <property type="term" value="F:blue light photoreceptor activity"/>
    <property type="evidence" value="ECO:0007669"/>
    <property type="project" value="InterPro"/>
</dbReference>
<evidence type="ECO:0000313" key="3">
    <source>
        <dbReference type="EMBL" id="GMH65364.1"/>
    </source>
</evidence>
<dbReference type="EMBL" id="BRXZ01001208">
    <property type="protein sequence ID" value="GMH65364.1"/>
    <property type="molecule type" value="Genomic_DNA"/>
</dbReference>
<gene>
    <name evidence="3" type="ORF">TrRE_jg8275</name>
</gene>
<feature type="compositionally biased region" description="Basic and acidic residues" evidence="1">
    <location>
        <begin position="245"/>
        <end position="261"/>
    </location>
</feature>
<dbReference type="SUPFAM" id="SSF54975">
    <property type="entry name" value="Acylphosphatase/BLUF domain-like"/>
    <property type="match status" value="1"/>
</dbReference>
<name>A0A9W7ABK7_9STRA</name>
<dbReference type="InterPro" id="IPR007024">
    <property type="entry name" value="BLUF_domain"/>
</dbReference>
<protein>
    <recommendedName>
        <fullName evidence="2">BLUF domain-containing protein</fullName>
    </recommendedName>
</protein>
<evidence type="ECO:0000259" key="2">
    <source>
        <dbReference type="Pfam" id="PF04940"/>
    </source>
</evidence>
<dbReference type="Proteomes" id="UP001165082">
    <property type="component" value="Unassembled WGS sequence"/>
</dbReference>
<organism evidence="3 4">
    <name type="scientific">Triparma retinervis</name>
    <dbReference type="NCBI Taxonomy" id="2557542"/>
    <lineage>
        <taxon>Eukaryota</taxon>
        <taxon>Sar</taxon>
        <taxon>Stramenopiles</taxon>
        <taxon>Ochrophyta</taxon>
        <taxon>Bolidophyceae</taxon>
        <taxon>Parmales</taxon>
        <taxon>Triparmaceae</taxon>
        <taxon>Triparma</taxon>
    </lineage>
</organism>
<evidence type="ECO:0000313" key="4">
    <source>
        <dbReference type="Proteomes" id="UP001165082"/>
    </source>
</evidence>
<dbReference type="AlphaFoldDB" id="A0A9W7ABK7"/>
<evidence type="ECO:0000256" key="1">
    <source>
        <dbReference type="SAM" id="MobiDB-lite"/>
    </source>
</evidence>
<feature type="region of interest" description="Disordered" evidence="1">
    <location>
        <begin position="1"/>
        <end position="26"/>
    </location>
</feature>
<feature type="domain" description="BLUF" evidence="2">
    <location>
        <begin position="55"/>
        <end position="118"/>
    </location>
</feature>
<dbReference type="Pfam" id="PF04940">
    <property type="entry name" value="BLUF"/>
    <property type="match status" value="1"/>
</dbReference>